<sequence length="91" mass="10126">MSEELLNDAVVRVLIAHGRPATDEQLITLLEGDGVDLGEDPDEALLEGMDETDDRVTLLADDRWAWAPALLVDRVSPIDWRTGRSSTTRLR</sequence>
<proteinExistence type="predicted"/>
<dbReference type="EMBL" id="BAAANY010000005">
    <property type="protein sequence ID" value="GAA1667060.1"/>
    <property type="molecule type" value="Genomic_DNA"/>
</dbReference>
<evidence type="ECO:0000313" key="1">
    <source>
        <dbReference type="EMBL" id="GAA1667060.1"/>
    </source>
</evidence>
<protein>
    <submittedName>
        <fullName evidence="1">Uncharacterized protein</fullName>
    </submittedName>
</protein>
<keyword evidence="2" id="KW-1185">Reference proteome</keyword>
<comment type="caution">
    <text evidence="1">The sequence shown here is derived from an EMBL/GenBank/DDBJ whole genome shotgun (WGS) entry which is preliminary data.</text>
</comment>
<dbReference type="RefSeq" id="WP_163566602.1">
    <property type="nucleotide sequence ID" value="NZ_BAAANY010000005.1"/>
</dbReference>
<organism evidence="1 2">
    <name type="scientific">Fodinicola feengrottensis</name>
    <dbReference type="NCBI Taxonomy" id="435914"/>
    <lineage>
        <taxon>Bacteria</taxon>
        <taxon>Bacillati</taxon>
        <taxon>Actinomycetota</taxon>
        <taxon>Actinomycetes</taxon>
        <taxon>Mycobacteriales</taxon>
        <taxon>Fodinicola</taxon>
    </lineage>
</organism>
<accession>A0ABN2G8D1</accession>
<dbReference type="Proteomes" id="UP001500618">
    <property type="component" value="Unassembled WGS sequence"/>
</dbReference>
<reference evidence="1 2" key="1">
    <citation type="journal article" date="2019" name="Int. J. Syst. Evol. Microbiol.">
        <title>The Global Catalogue of Microorganisms (GCM) 10K type strain sequencing project: providing services to taxonomists for standard genome sequencing and annotation.</title>
        <authorList>
            <consortium name="The Broad Institute Genomics Platform"/>
            <consortium name="The Broad Institute Genome Sequencing Center for Infectious Disease"/>
            <person name="Wu L."/>
            <person name="Ma J."/>
        </authorList>
    </citation>
    <scope>NUCLEOTIDE SEQUENCE [LARGE SCALE GENOMIC DNA]</scope>
    <source>
        <strain evidence="1 2">JCM 14718</strain>
    </source>
</reference>
<evidence type="ECO:0000313" key="2">
    <source>
        <dbReference type="Proteomes" id="UP001500618"/>
    </source>
</evidence>
<name>A0ABN2G8D1_9ACTN</name>
<gene>
    <name evidence="1" type="ORF">GCM10009765_15680</name>
</gene>